<feature type="signal peptide" evidence="2">
    <location>
        <begin position="1"/>
        <end position="18"/>
    </location>
</feature>
<feature type="compositionally biased region" description="Low complexity" evidence="1">
    <location>
        <begin position="32"/>
        <end position="45"/>
    </location>
</feature>
<accession>A0A8J3FUJ4</accession>
<dbReference type="Proteomes" id="UP000637578">
    <property type="component" value="Unassembled WGS sequence"/>
</dbReference>
<proteinExistence type="predicted"/>
<dbReference type="EMBL" id="BMMK01000014">
    <property type="protein sequence ID" value="GGM59191.1"/>
    <property type="molecule type" value="Genomic_DNA"/>
</dbReference>
<reference evidence="3" key="1">
    <citation type="journal article" date="2014" name="Int. J. Syst. Evol. Microbiol.">
        <title>Complete genome sequence of Corynebacterium casei LMG S-19264T (=DSM 44701T), isolated from a smear-ripened cheese.</title>
        <authorList>
            <consortium name="US DOE Joint Genome Institute (JGI-PGF)"/>
            <person name="Walter F."/>
            <person name="Albersmeier A."/>
            <person name="Kalinowski J."/>
            <person name="Ruckert C."/>
        </authorList>
    </citation>
    <scope>NUCLEOTIDE SEQUENCE</scope>
    <source>
        <strain evidence="3">CGMCC 4.5737</strain>
    </source>
</reference>
<dbReference type="RefSeq" id="WP_189058577.1">
    <property type="nucleotide sequence ID" value="NZ_BMMK01000014.1"/>
</dbReference>
<organism evidence="3 4">
    <name type="scientific">Longimycelium tulufanense</name>
    <dbReference type="NCBI Taxonomy" id="907463"/>
    <lineage>
        <taxon>Bacteria</taxon>
        <taxon>Bacillati</taxon>
        <taxon>Actinomycetota</taxon>
        <taxon>Actinomycetes</taxon>
        <taxon>Pseudonocardiales</taxon>
        <taxon>Pseudonocardiaceae</taxon>
        <taxon>Longimycelium</taxon>
    </lineage>
</organism>
<dbReference type="InterPro" id="IPR024520">
    <property type="entry name" value="DUF3558"/>
</dbReference>
<evidence type="ECO:0000256" key="2">
    <source>
        <dbReference type="SAM" id="SignalP"/>
    </source>
</evidence>
<dbReference type="PROSITE" id="PS51257">
    <property type="entry name" value="PROKAR_LIPOPROTEIN"/>
    <property type="match status" value="1"/>
</dbReference>
<evidence type="ECO:0000313" key="4">
    <source>
        <dbReference type="Proteomes" id="UP000637578"/>
    </source>
</evidence>
<evidence type="ECO:0008006" key="5">
    <source>
        <dbReference type="Google" id="ProtNLM"/>
    </source>
</evidence>
<feature type="region of interest" description="Disordered" evidence="1">
    <location>
        <begin position="25"/>
        <end position="57"/>
    </location>
</feature>
<keyword evidence="4" id="KW-1185">Reference proteome</keyword>
<evidence type="ECO:0000313" key="3">
    <source>
        <dbReference type="EMBL" id="GGM59191.1"/>
    </source>
</evidence>
<protein>
    <recommendedName>
        <fullName evidence="5">DUF3558 domain-containing protein</fullName>
    </recommendedName>
</protein>
<dbReference type="Pfam" id="PF12079">
    <property type="entry name" value="DUF3558"/>
    <property type="match status" value="1"/>
</dbReference>
<sequence>MRKSILAVATAFAVFMLAACSSGSTNGSAQPATNTGTTTGSSAANPDVPRVPKPLDTSKFQQVPCSVLTPSQRQFLKIGKEPNRFDSDLGPGCEWRDTSGPSKMSFSARLVVKGDGLAGLYSRRDTYKIFEPLEVDGYPAAVVMAVRDQRSEGVCVISVGVTDKLVFDVDMQLDDESPSYNDPCGQTKLVAGEILKTLKGGT</sequence>
<comment type="caution">
    <text evidence="3">The sequence shown here is derived from an EMBL/GenBank/DDBJ whole genome shotgun (WGS) entry which is preliminary data.</text>
</comment>
<gene>
    <name evidence="3" type="ORF">GCM10012275_32990</name>
</gene>
<keyword evidence="2" id="KW-0732">Signal</keyword>
<dbReference type="AlphaFoldDB" id="A0A8J3FUJ4"/>
<evidence type="ECO:0000256" key="1">
    <source>
        <dbReference type="SAM" id="MobiDB-lite"/>
    </source>
</evidence>
<reference evidence="3" key="2">
    <citation type="submission" date="2020-09" db="EMBL/GenBank/DDBJ databases">
        <authorList>
            <person name="Sun Q."/>
            <person name="Zhou Y."/>
        </authorList>
    </citation>
    <scope>NUCLEOTIDE SEQUENCE</scope>
    <source>
        <strain evidence="3">CGMCC 4.5737</strain>
    </source>
</reference>
<feature type="chain" id="PRO_5038757744" description="DUF3558 domain-containing protein" evidence="2">
    <location>
        <begin position="19"/>
        <end position="202"/>
    </location>
</feature>
<name>A0A8J3FUJ4_9PSEU</name>